<protein>
    <submittedName>
        <fullName evidence="1">Uncharacterized protein</fullName>
    </submittedName>
</protein>
<accession>A0ACC2GVZ6</accession>
<keyword evidence="2" id="KW-1185">Reference proteome</keyword>
<dbReference type="Proteomes" id="UP001157502">
    <property type="component" value="Chromosome 9"/>
</dbReference>
<reference evidence="1" key="1">
    <citation type="submission" date="2021-05" db="EMBL/GenBank/DDBJ databases">
        <authorList>
            <person name="Pan Q."/>
            <person name="Jouanno E."/>
            <person name="Zahm M."/>
            <person name="Klopp C."/>
            <person name="Cabau C."/>
            <person name="Louis A."/>
            <person name="Berthelot C."/>
            <person name="Parey E."/>
            <person name="Roest Crollius H."/>
            <person name="Montfort J."/>
            <person name="Robinson-Rechavi M."/>
            <person name="Bouchez O."/>
            <person name="Lampietro C."/>
            <person name="Lopez Roques C."/>
            <person name="Donnadieu C."/>
            <person name="Postlethwait J."/>
            <person name="Bobe J."/>
            <person name="Dillon D."/>
            <person name="Chandos A."/>
            <person name="von Hippel F."/>
            <person name="Guiguen Y."/>
        </authorList>
    </citation>
    <scope>NUCLEOTIDE SEQUENCE</scope>
    <source>
        <strain evidence="1">YG-Jan2019</strain>
    </source>
</reference>
<name>A0ACC2GVZ6_DALPE</name>
<comment type="caution">
    <text evidence="1">The sequence shown here is derived from an EMBL/GenBank/DDBJ whole genome shotgun (WGS) entry which is preliminary data.</text>
</comment>
<proteinExistence type="predicted"/>
<dbReference type="EMBL" id="CM055736">
    <property type="protein sequence ID" value="KAJ8007493.1"/>
    <property type="molecule type" value="Genomic_DNA"/>
</dbReference>
<evidence type="ECO:0000313" key="2">
    <source>
        <dbReference type="Proteomes" id="UP001157502"/>
    </source>
</evidence>
<gene>
    <name evidence="1" type="ORF">DPEC_G00118070</name>
</gene>
<organism evidence="1 2">
    <name type="scientific">Dallia pectoralis</name>
    <name type="common">Alaska blackfish</name>
    <dbReference type="NCBI Taxonomy" id="75939"/>
    <lineage>
        <taxon>Eukaryota</taxon>
        <taxon>Metazoa</taxon>
        <taxon>Chordata</taxon>
        <taxon>Craniata</taxon>
        <taxon>Vertebrata</taxon>
        <taxon>Euteleostomi</taxon>
        <taxon>Actinopterygii</taxon>
        <taxon>Neopterygii</taxon>
        <taxon>Teleostei</taxon>
        <taxon>Protacanthopterygii</taxon>
        <taxon>Esociformes</taxon>
        <taxon>Umbridae</taxon>
        <taxon>Dallia</taxon>
    </lineage>
</organism>
<evidence type="ECO:0000313" key="1">
    <source>
        <dbReference type="EMBL" id="KAJ8007493.1"/>
    </source>
</evidence>
<sequence>MEMERQHMKGTVPLPLSSLRLLVPPLRLVSAALWQVVMRRRVSGYGVVEEFVTTVFDTVPDMMTSREKVQLIMGLRAQLVLEWCRSDHQQDPDSIQQHLNKLKTSIMTYGDKNCDPEVKASESNFLKLIETLQKDPVEKEHFFQKVFPEKFGRKYHSALQTMVWDFLSKLENLLPTPSLQQTASWLLPDPCVLEECVQSVIQPEPLQVLLRYHTNHIPASHVESNALSSENNPVLSPLSLALLETMEVFPDQQIQHKQTQGFMTIQSPASSDIESETTPLLDFRETEQKNEMLPLNELESDFVECLNQEVTARNLNDGTPDKESTQDKNMHEAPSHSDNGMNIQAVACSQQEVEDISQISTYDWLYQPRVLLQKLDISDMLLPESEFLLNDGFHGQRGGQVLLQKSRNVDAELSDSQPVCSLVSDATDNHGPIQRSKRVKICSFCGKGFKEAKDLTRHVRSHTEQEPFSGILGGQHLESHENFQECQENVCELEVQPEEDNMSTTSEEDWRETDNNTIDRTRHLRSPFSAEQGPYKTNKCSLCDKTFRWLKELKEHTKYKHDRVLCLVCCGVFERSNFDQHKGCLKRLACTLCGDMYKHSERVLCEDPNPQQQPSKDLPVASTLSDAVEHVSTIQPPTNCTQQNQELRLVNDFRTCLLCNEYFANREDMRLHLKLHHCVLPYLCFKCGESFQRPSDLEKHSYECSGRNIPSSRQCPRCRVKSYTHQQEMTRQEETLVRPEPEQQLCAGDKEAEIPQFSSTNVDISNDSYEHPPISHSNLIERGFLFNQQTTFAGTRLELNLQRGQASGEDITSSKPPREVDPEVGCSSQASRESETEILQPHSSESSVGTAPTLPPGVDLDCRTCHLCSKSFRLRASLTMHLRRHGEGEGVMKCPICSKNFACNKEVIGHLANKKGCGRLLRNKTAVIAPIGYKVVTCPECLQQFTSDNKLKCHMACHRGEGFSCCFCGRMFFKSSQLDAHMRSHTHRPYLCDTCGKDFTSENNLEVHKYVHTNERPYTCSTCGRKFKLKGTLKSHRMVHTGERPFACSLCQVRCLTNRHLKLHILRHHTKERPFKCRGCGKGYVQKGDLNRHLAVKPSCLMAQS</sequence>